<dbReference type="PANTHER" id="PTHR12526:SF630">
    <property type="entry name" value="GLYCOSYLTRANSFERASE"/>
    <property type="match status" value="1"/>
</dbReference>
<accession>A0A1H5UD26</accession>
<keyword evidence="2" id="KW-0808">Transferase</keyword>
<evidence type="ECO:0000313" key="3">
    <source>
        <dbReference type="Proteomes" id="UP000236735"/>
    </source>
</evidence>
<proteinExistence type="predicted"/>
<dbReference type="Gene3D" id="3.40.50.2000">
    <property type="entry name" value="Glycogen Phosphorylase B"/>
    <property type="match status" value="2"/>
</dbReference>
<organism evidence="2 3">
    <name type="scientific">Xylanibacter ruminicola</name>
    <name type="common">Prevotella ruminicola</name>
    <dbReference type="NCBI Taxonomy" id="839"/>
    <lineage>
        <taxon>Bacteria</taxon>
        <taxon>Pseudomonadati</taxon>
        <taxon>Bacteroidota</taxon>
        <taxon>Bacteroidia</taxon>
        <taxon>Bacteroidales</taxon>
        <taxon>Prevotellaceae</taxon>
        <taxon>Xylanibacter</taxon>
    </lineage>
</organism>
<dbReference type="CDD" id="cd03820">
    <property type="entry name" value="GT4_AmsD-like"/>
    <property type="match status" value="1"/>
</dbReference>
<protein>
    <submittedName>
        <fullName evidence="2">Glycosyltransferase involved in cell wall bisynthesis</fullName>
    </submittedName>
</protein>
<evidence type="ECO:0000313" key="2">
    <source>
        <dbReference type="EMBL" id="SEF73025.1"/>
    </source>
</evidence>
<dbReference type="PANTHER" id="PTHR12526">
    <property type="entry name" value="GLYCOSYLTRANSFERASE"/>
    <property type="match status" value="1"/>
</dbReference>
<dbReference type="GO" id="GO:0016757">
    <property type="term" value="F:glycosyltransferase activity"/>
    <property type="evidence" value="ECO:0007669"/>
    <property type="project" value="InterPro"/>
</dbReference>
<dbReference type="InterPro" id="IPR001296">
    <property type="entry name" value="Glyco_trans_1"/>
</dbReference>
<name>A0A1H5UD26_XYLRU</name>
<dbReference type="Pfam" id="PF00534">
    <property type="entry name" value="Glycos_transf_1"/>
    <property type="match status" value="1"/>
</dbReference>
<gene>
    <name evidence="2" type="ORF">SAMN05216354_1394</name>
</gene>
<dbReference type="SUPFAM" id="SSF53756">
    <property type="entry name" value="UDP-Glycosyltransferase/glycogen phosphorylase"/>
    <property type="match status" value="1"/>
</dbReference>
<feature type="domain" description="Glycosyl transferase family 1" evidence="1">
    <location>
        <begin position="204"/>
        <end position="356"/>
    </location>
</feature>
<reference evidence="2 3" key="1">
    <citation type="submission" date="2016-10" db="EMBL/GenBank/DDBJ databases">
        <authorList>
            <person name="de Groot N.N."/>
        </authorList>
    </citation>
    <scope>NUCLEOTIDE SEQUENCE [LARGE SCALE GENOMIC DNA]</scope>
    <source>
        <strain evidence="2 3">AR32</strain>
    </source>
</reference>
<sequence length="382" mass="44104">MKITYIYTALVTKGGADRVITNKANWLADHGYDVMIVTDTQLGRKPIFPLSEKVVLHDLAIDFSLEYGHSLLIRAWWYFWLMRKYRKELTSVLLNRHSDVVITTLGRDLDFLTRINDGSVKIGESHIARQYSRNFHLMEQKGGLHKLLARFWRKKQERDVRKLDALVLLTQADAESWKGVTKTYVIPNPTPFYPKSCSSCESHKAICVGRLNEQKGYEYLIAAWTIVSRRFPDWVLNVYGEGEIREQLQVLIDKNGITNTFILNEPVSQIEDKYLESSIYIMSSRFEGFPMVLLEAMSCGLPCVSFDCPNGARDMIQDGQNGFLVDYLNVEMLADKICVLMGNERLRVEMGKRAREYVAKYDNNQIMILWENLFNDLSKIGK</sequence>
<dbReference type="Proteomes" id="UP000236735">
    <property type="component" value="Unassembled WGS sequence"/>
</dbReference>
<evidence type="ECO:0000259" key="1">
    <source>
        <dbReference type="Pfam" id="PF00534"/>
    </source>
</evidence>
<dbReference type="EMBL" id="FNUV01000003">
    <property type="protein sequence ID" value="SEF73025.1"/>
    <property type="molecule type" value="Genomic_DNA"/>
</dbReference>
<dbReference type="RefSeq" id="WP_036913027.1">
    <property type="nucleotide sequence ID" value="NZ_FNUV01000003.1"/>
</dbReference>
<dbReference type="AlphaFoldDB" id="A0A1H5UD26"/>